<proteinExistence type="predicted"/>
<name>A0ABT8CVW5_9FLAO</name>
<protein>
    <submittedName>
        <fullName evidence="1">Uncharacterized protein</fullName>
    </submittedName>
</protein>
<evidence type="ECO:0000313" key="1">
    <source>
        <dbReference type="EMBL" id="MDN3708663.1"/>
    </source>
</evidence>
<dbReference type="Proteomes" id="UP001242368">
    <property type="component" value="Unassembled WGS sequence"/>
</dbReference>
<comment type="caution">
    <text evidence="1">The sequence shown here is derived from an EMBL/GenBank/DDBJ whole genome shotgun (WGS) entry which is preliminary data.</text>
</comment>
<reference evidence="2" key="1">
    <citation type="journal article" date="2019" name="Int. J. Syst. Evol. Microbiol.">
        <title>The Global Catalogue of Microorganisms (GCM) 10K type strain sequencing project: providing services to taxonomists for standard genome sequencing and annotation.</title>
        <authorList>
            <consortium name="The Broad Institute Genomics Platform"/>
            <consortium name="The Broad Institute Genome Sequencing Center for Infectious Disease"/>
            <person name="Wu L."/>
            <person name="Ma J."/>
        </authorList>
    </citation>
    <scope>NUCLEOTIDE SEQUENCE [LARGE SCALE GENOMIC DNA]</scope>
    <source>
        <strain evidence="2">CECT 7184</strain>
    </source>
</reference>
<dbReference type="EMBL" id="JAUFQU010000001">
    <property type="protein sequence ID" value="MDN3708663.1"/>
    <property type="molecule type" value="Genomic_DNA"/>
</dbReference>
<keyword evidence="2" id="KW-1185">Reference proteome</keyword>
<accession>A0ABT8CVW5</accession>
<evidence type="ECO:0000313" key="2">
    <source>
        <dbReference type="Proteomes" id="UP001242368"/>
    </source>
</evidence>
<sequence>MKSNDSYTQYKKMFSDSLLNHFPKEIEHIQNGMVATTNEKKNDIGLLLFESGLKDNEIDSFEKEINSVAIAVYDSKKECLLIVNRYETQETYESYQTVIIPDSVSVEKDCYKGLYPIPNFKRFSYTNSEFNLKKAKIYVLEAKPQKVEGKFKLNPNNQMPNQWKNGYSRGIAIDKEEKTIIYWLVEW</sequence>
<gene>
    <name evidence="1" type="ORF">QW060_16295</name>
</gene>
<organism evidence="1 2">
    <name type="scientific">Paenimyroides ceti</name>
    <dbReference type="NCBI Taxonomy" id="395087"/>
    <lineage>
        <taxon>Bacteria</taxon>
        <taxon>Pseudomonadati</taxon>
        <taxon>Bacteroidota</taxon>
        <taxon>Flavobacteriia</taxon>
        <taxon>Flavobacteriales</taxon>
        <taxon>Flavobacteriaceae</taxon>
        <taxon>Paenimyroides</taxon>
    </lineage>
</organism>
<dbReference type="RefSeq" id="WP_290364517.1">
    <property type="nucleotide sequence ID" value="NZ_JAUFQU010000001.1"/>
</dbReference>